<dbReference type="EMBL" id="JAVHJS010000017">
    <property type="protein sequence ID" value="KAK2831771.1"/>
    <property type="molecule type" value="Genomic_DNA"/>
</dbReference>
<name>A0AA88M6U2_TACVA</name>
<feature type="compositionally biased region" description="Polar residues" evidence="1">
    <location>
        <begin position="1"/>
        <end position="16"/>
    </location>
</feature>
<accession>A0AA88M6U2</accession>
<reference evidence="2" key="1">
    <citation type="submission" date="2023-08" db="EMBL/GenBank/DDBJ databases">
        <title>Pelteobagrus vachellii genome.</title>
        <authorList>
            <person name="Liu H."/>
        </authorList>
    </citation>
    <scope>NUCLEOTIDE SEQUENCE</scope>
    <source>
        <strain evidence="2">PRFRI_2022a</strain>
        <tissue evidence="2">Muscle</tissue>
    </source>
</reference>
<evidence type="ECO:0000313" key="3">
    <source>
        <dbReference type="Proteomes" id="UP001187315"/>
    </source>
</evidence>
<dbReference type="AlphaFoldDB" id="A0AA88M6U2"/>
<evidence type="ECO:0000256" key="1">
    <source>
        <dbReference type="SAM" id="MobiDB-lite"/>
    </source>
</evidence>
<gene>
    <name evidence="2" type="ORF">Q7C36_016857</name>
</gene>
<protein>
    <submittedName>
        <fullName evidence="2">Uncharacterized protein</fullName>
    </submittedName>
</protein>
<sequence>MNQFISRRNSNSQKPHSTAHVPEPFCACASFRTVIFLSSREPQSNKPERGLALNGLCRRSAEAEITALLLLELLELLH</sequence>
<comment type="caution">
    <text evidence="2">The sequence shown here is derived from an EMBL/GenBank/DDBJ whole genome shotgun (WGS) entry which is preliminary data.</text>
</comment>
<dbReference type="Proteomes" id="UP001187315">
    <property type="component" value="Unassembled WGS sequence"/>
</dbReference>
<proteinExistence type="predicted"/>
<organism evidence="2 3">
    <name type="scientific">Tachysurus vachellii</name>
    <name type="common">Darkbarbel catfish</name>
    <name type="synonym">Pelteobagrus vachellii</name>
    <dbReference type="NCBI Taxonomy" id="175792"/>
    <lineage>
        <taxon>Eukaryota</taxon>
        <taxon>Metazoa</taxon>
        <taxon>Chordata</taxon>
        <taxon>Craniata</taxon>
        <taxon>Vertebrata</taxon>
        <taxon>Euteleostomi</taxon>
        <taxon>Actinopterygii</taxon>
        <taxon>Neopterygii</taxon>
        <taxon>Teleostei</taxon>
        <taxon>Ostariophysi</taxon>
        <taxon>Siluriformes</taxon>
        <taxon>Bagridae</taxon>
        <taxon>Tachysurus</taxon>
    </lineage>
</organism>
<evidence type="ECO:0000313" key="2">
    <source>
        <dbReference type="EMBL" id="KAK2831771.1"/>
    </source>
</evidence>
<keyword evidence="3" id="KW-1185">Reference proteome</keyword>
<feature type="region of interest" description="Disordered" evidence="1">
    <location>
        <begin position="1"/>
        <end position="20"/>
    </location>
</feature>